<organism evidence="2 3">
    <name type="scientific">Colletotrichum scovillei</name>
    <dbReference type="NCBI Taxonomy" id="1209932"/>
    <lineage>
        <taxon>Eukaryota</taxon>
        <taxon>Fungi</taxon>
        <taxon>Dikarya</taxon>
        <taxon>Ascomycota</taxon>
        <taxon>Pezizomycotina</taxon>
        <taxon>Sordariomycetes</taxon>
        <taxon>Hypocreomycetidae</taxon>
        <taxon>Glomerellales</taxon>
        <taxon>Glomerellaceae</taxon>
        <taxon>Colletotrichum</taxon>
        <taxon>Colletotrichum acutatum species complex</taxon>
    </lineage>
</organism>
<gene>
    <name evidence="2" type="ORF">JMJ77_015168</name>
</gene>
<protein>
    <submittedName>
        <fullName evidence="2">Uncharacterized protein</fullName>
    </submittedName>
</protein>
<sequence>MRAIKFEFEVRMTDDASRARAGQKAGRRRGRGTQNGMGQVTGFNCFGRALASYPTPNPSSRQITNHGGAFASHPADKAGFEPSRHGAGGTLESGLYTLHWTDTSIRCSPSRGNWSDALALPSNARAGQVH</sequence>
<dbReference type="Proteomes" id="UP000699042">
    <property type="component" value="Unassembled WGS sequence"/>
</dbReference>
<proteinExistence type="predicted"/>
<name>A0A9P7R328_9PEZI</name>
<keyword evidence="3" id="KW-1185">Reference proteome</keyword>
<accession>A0A9P7R328</accession>
<feature type="compositionally biased region" description="Basic and acidic residues" evidence="1">
    <location>
        <begin position="74"/>
        <end position="84"/>
    </location>
</feature>
<dbReference type="EMBL" id="JAESDN010000008">
    <property type="protein sequence ID" value="KAG7046951.1"/>
    <property type="molecule type" value="Genomic_DNA"/>
</dbReference>
<evidence type="ECO:0000313" key="2">
    <source>
        <dbReference type="EMBL" id="KAG7046951.1"/>
    </source>
</evidence>
<feature type="region of interest" description="Disordered" evidence="1">
    <location>
        <begin position="54"/>
        <end position="86"/>
    </location>
</feature>
<reference evidence="2" key="1">
    <citation type="submission" date="2021-05" db="EMBL/GenBank/DDBJ databases">
        <title>Comparative genomics of three Colletotrichum scovillei strains and genetic complementation revealed genes involved fungal growth and virulence on chili pepper.</title>
        <authorList>
            <person name="Hsieh D.-K."/>
            <person name="Chuang S.-C."/>
            <person name="Chen C.-Y."/>
            <person name="Chao Y.-T."/>
            <person name="Lu M.-Y.J."/>
            <person name="Lee M.-H."/>
            <person name="Shih M.-C."/>
        </authorList>
    </citation>
    <scope>NUCLEOTIDE SEQUENCE</scope>
    <source>
        <strain evidence="2">Coll-153</strain>
    </source>
</reference>
<evidence type="ECO:0000313" key="3">
    <source>
        <dbReference type="Proteomes" id="UP000699042"/>
    </source>
</evidence>
<evidence type="ECO:0000256" key="1">
    <source>
        <dbReference type="SAM" id="MobiDB-lite"/>
    </source>
</evidence>
<comment type="caution">
    <text evidence="2">The sequence shown here is derived from an EMBL/GenBank/DDBJ whole genome shotgun (WGS) entry which is preliminary data.</text>
</comment>
<dbReference type="AlphaFoldDB" id="A0A9P7R328"/>
<feature type="region of interest" description="Disordered" evidence="1">
    <location>
        <begin position="16"/>
        <end position="39"/>
    </location>
</feature>